<evidence type="ECO:0000256" key="8">
    <source>
        <dbReference type="PIRSR" id="PIRSR000077-4"/>
    </source>
</evidence>
<keyword evidence="2" id="KW-0813">Transport</keyword>
<sequence length="121" mass="12871">MRPSSPRPVNAAPATVPAVTDDTFAAEVLASPLPVLVDFTAAWCPPCRMIAPVLAEIAAEREGWLRIVTLDVDHNPRTTAAYAVLSTPTLILFRDGAPVMSLTGARPKRRLLAELADGLGE</sequence>
<evidence type="ECO:0000256" key="3">
    <source>
        <dbReference type="ARBA" id="ARBA00022982"/>
    </source>
</evidence>
<keyword evidence="5 8" id="KW-0676">Redox-active center</keyword>
<feature type="site" description="Contributes to redox potential value" evidence="7">
    <location>
        <position position="45"/>
    </location>
</feature>
<name>A0A3A9VTE4_9ACTN</name>
<dbReference type="PANTHER" id="PTHR45663">
    <property type="entry name" value="GEO12009P1"/>
    <property type="match status" value="1"/>
</dbReference>
<keyword evidence="12" id="KW-1185">Reference proteome</keyword>
<dbReference type="PRINTS" id="PR00421">
    <property type="entry name" value="THIOREDOXIN"/>
</dbReference>
<keyword evidence="4 8" id="KW-1015">Disulfide bond</keyword>
<dbReference type="EMBL" id="RBDY01000038">
    <property type="protein sequence ID" value="RKN14523.1"/>
    <property type="molecule type" value="Genomic_DNA"/>
</dbReference>
<dbReference type="PROSITE" id="PS51352">
    <property type="entry name" value="THIOREDOXIN_2"/>
    <property type="match status" value="1"/>
</dbReference>
<evidence type="ECO:0000313" key="12">
    <source>
        <dbReference type="Proteomes" id="UP000268652"/>
    </source>
</evidence>
<dbReference type="RefSeq" id="WP_120700245.1">
    <property type="nucleotide sequence ID" value="NZ_RBDX01000039.1"/>
</dbReference>
<accession>A0A3A9VTE4</accession>
<evidence type="ECO:0000313" key="11">
    <source>
        <dbReference type="EMBL" id="RKN14523.1"/>
    </source>
</evidence>
<dbReference type="InterPro" id="IPR017937">
    <property type="entry name" value="Thioredoxin_CS"/>
</dbReference>
<dbReference type="PIRSF" id="PIRSF000077">
    <property type="entry name" value="Thioredoxin"/>
    <property type="match status" value="1"/>
</dbReference>
<evidence type="ECO:0000256" key="1">
    <source>
        <dbReference type="ARBA" id="ARBA00008987"/>
    </source>
</evidence>
<dbReference type="PROSITE" id="PS00194">
    <property type="entry name" value="THIOREDOXIN_1"/>
    <property type="match status" value="1"/>
</dbReference>
<dbReference type="OrthoDB" id="9790390at2"/>
<feature type="site" description="Deprotonates C-terminal active site Cys" evidence="7">
    <location>
        <position position="38"/>
    </location>
</feature>
<comment type="similarity">
    <text evidence="1 6">Belongs to the thioredoxin family.</text>
</comment>
<dbReference type="InterPro" id="IPR005746">
    <property type="entry name" value="Thioredoxin"/>
</dbReference>
<reference evidence="12 13" key="1">
    <citation type="submission" date="2018-09" db="EMBL/GenBank/DDBJ databases">
        <title>Streptomyces sp. nov. DS1-2, an endophytic actinomycete isolated from roots of Dendrobium scabrilingue.</title>
        <authorList>
            <person name="Kuncharoen N."/>
            <person name="Kudo T."/>
            <person name="Ohkuma M."/>
            <person name="Yuki M."/>
            <person name="Tanasupawat S."/>
        </authorList>
    </citation>
    <scope>NUCLEOTIDE SEQUENCE [LARGE SCALE GENOMIC DNA]</scope>
    <source>
        <strain evidence="10 13">AZ1-7</strain>
        <strain evidence="11 12">DS1-2</strain>
    </source>
</reference>
<evidence type="ECO:0000313" key="13">
    <source>
        <dbReference type="Proteomes" id="UP000275024"/>
    </source>
</evidence>
<dbReference type="GO" id="GO:0045454">
    <property type="term" value="P:cell redox homeostasis"/>
    <property type="evidence" value="ECO:0007669"/>
    <property type="project" value="TreeGrafter"/>
</dbReference>
<dbReference type="AlphaFoldDB" id="A0A3A9VTE4"/>
<evidence type="ECO:0000256" key="5">
    <source>
        <dbReference type="ARBA" id="ARBA00023284"/>
    </source>
</evidence>
<evidence type="ECO:0000256" key="7">
    <source>
        <dbReference type="PIRSR" id="PIRSR000077-1"/>
    </source>
</evidence>
<dbReference type="EMBL" id="RBDX01000039">
    <property type="protein sequence ID" value="RKN04148.1"/>
    <property type="molecule type" value="Genomic_DNA"/>
</dbReference>
<dbReference type="Gene3D" id="3.40.30.10">
    <property type="entry name" value="Glutaredoxin"/>
    <property type="match status" value="1"/>
</dbReference>
<dbReference type="GO" id="GO:0015035">
    <property type="term" value="F:protein-disulfide reductase activity"/>
    <property type="evidence" value="ECO:0007669"/>
    <property type="project" value="InterPro"/>
</dbReference>
<dbReference type="GO" id="GO:0005829">
    <property type="term" value="C:cytosol"/>
    <property type="evidence" value="ECO:0007669"/>
    <property type="project" value="TreeGrafter"/>
</dbReference>
<dbReference type="InterPro" id="IPR013766">
    <property type="entry name" value="Thioredoxin_domain"/>
</dbReference>
<dbReference type="PANTHER" id="PTHR45663:SF11">
    <property type="entry name" value="GEO12009P1"/>
    <property type="match status" value="1"/>
</dbReference>
<keyword evidence="3" id="KW-0249">Electron transport</keyword>
<evidence type="ECO:0000313" key="10">
    <source>
        <dbReference type="EMBL" id="RKN04148.1"/>
    </source>
</evidence>
<dbReference type="FunFam" id="3.40.30.10:FF:000001">
    <property type="entry name" value="Thioredoxin"/>
    <property type="match status" value="1"/>
</dbReference>
<evidence type="ECO:0000256" key="6">
    <source>
        <dbReference type="PIRNR" id="PIRNR000077"/>
    </source>
</evidence>
<organism evidence="10 13">
    <name type="scientific">Streptomyces radicis</name>
    <dbReference type="NCBI Taxonomy" id="1750517"/>
    <lineage>
        <taxon>Bacteria</taxon>
        <taxon>Bacillati</taxon>
        <taxon>Actinomycetota</taxon>
        <taxon>Actinomycetes</taxon>
        <taxon>Kitasatosporales</taxon>
        <taxon>Streptomycetaceae</taxon>
        <taxon>Streptomyces</taxon>
    </lineage>
</organism>
<dbReference type="InterPro" id="IPR036249">
    <property type="entry name" value="Thioredoxin-like_sf"/>
</dbReference>
<proteinExistence type="inferred from homology"/>
<feature type="active site" description="Nucleophile" evidence="7">
    <location>
        <position position="44"/>
    </location>
</feature>
<dbReference type="Proteomes" id="UP000268652">
    <property type="component" value="Unassembled WGS sequence"/>
</dbReference>
<protein>
    <recommendedName>
        <fullName evidence="6">Thioredoxin</fullName>
    </recommendedName>
</protein>
<evidence type="ECO:0000259" key="9">
    <source>
        <dbReference type="PROSITE" id="PS51352"/>
    </source>
</evidence>
<feature type="site" description="Contributes to redox potential value" evidence="7">
    <location>
        <position position="46"/>
    </location>
</feature>
<comment type="caution">
    <text evidence="10">The sequence shown here is derived from an EMBL/GenBank/DDBJ whole genome shotgun (WGS) entry which is preliminary data.</text>
</comment>
<feature type="disulfide bond" description="Redox-active" evidence="8">
    <location>
        <begin position="44"/>
        <end position="47"/>
    </location>
</feature>
<feature type="domain" description="Thioredoxin" evidence="9">
    <location>
        <begin position="5"/>
        <end position="121"/>
    </location>
</feature>
<evidence type="ECO:0000256" key="2">
    <source>
        <dbReference type="ARBA" id="ARBA00022448"/>
    </source>
</evidence>
<dbReference type="Pfam" id="PF00085">
    <property type="entry name" value="Thioredoxin"/>
    <property type="match status" value="1"/>
</dbReference>
<dbReference type="Proteomes" id="UP000275024">
    <property type="component" value="Unassembled WGS sequence"/>
</dbReference>
<feature type="active site" description="Nucleophile" evidence="7">
    <location>
        <position position="47"/>
    </location>
</feature>
<dbReference type="CDD" id="cd02947">
    <property type="entry name" value="TRX_family"/>
    <property type="match status" value="1"/>
</dbReference>
<dbReference type="SUPFAM" id="SSF52833">
    <property type="entry name" value="Thioredoxin-like"/>
    <property type="match status" value="1"/>
</dbReference>
<evidence type="ECO:0000256" key="4">
    <source>
        <dbReference type="ARBA" id="ARBA00023157"/>
    </source>
</evidence>
<gene>
    <name evidence="11" type="ORF">D7318_29200</name>
    <name evidence="10" type="ORF">D7319_29220</name>
</gene>